<evidence type="ECO:0000256" key="2">
    <source>
        <dbReference type="ARBA" id="ARBA00012423"/>
    </source>
</evidence>
<dbReference type="InterPro" id="IPR029058">
    <property type="entry name" value="AB_hydrolase_fold"/>
</dbReference>
<feature type="transmembrane region" description="Helical" evidence="4">
    <location>
        <begin position="79"/>
        <end position="99"/>
    </location>
</feature>
<dbReference type="Proteomes" id="UP000472262">
    <property type="component" value="Unassembled WGS sequence"/>
</dbReference>
<sequence>TDMKKLRRNIVMQGILGVSIYGFSLPYTPMRRAQSSVWFDRHKISQDCPEHLESIDSMCDHLSAIVQEEIRAVIPKHRMVIGGFSMGGAMALNLVWVLLLENASQWPLPELLQFHGTADELVFHSWGEETNSPLKKAGLNTSFHSFPDLNHQLCNWM</sequence>
<comment type="similarity">
    <text evidence="1">Belongs to the AB hydrolase superfamily. AB hydrolase 2 family.</text>
</comment>
<dbReference type="PANTHER" id="PTHR10655:SF17">
    <property type="entry name" value="LYSOPHOSPHOLIPASE-LIKE PROTEIN 1"/>
    <property type="match status" value="1"/>
</dbReference>
<dbReference type="GO" id="GO:0005737">
    <property type="term" value="C:cytoplasm"/>
    <property type="evidence" value="ECO:0007669"/>
    <property type="project" value="TreeGrafter"/>
</dbReference>
<evidence type="ECO:0000256" key="1">
    <source>
        <dbReference type="ARBA" id="ARBA00006499"/>
    </source>
</evidence>
<reference evidence="6" key="1">
    <citation type="submission" date="2025-08" db="UniProtKB">
        <authorList>
            <consortium name="Ensembl"/>
        </authorList>
    </citation>
    <scope>IDENTIFICATION</scope>
</reference>
<evidence type="ECO:0000259" key="5">
    <source>
        <dbReference type="Pfam" id="PF02230"/>
    </source>
</evidence>
<dbReference type="SUPFAM" id="SSF53474">
    <property type="entry name" value="alpha/beta-Hydrolases"/>
    <property type="match status" value="1"/>
</dbReference>
<dbReference type="OMA" id="SHTPLCH"/>
<accession>A0A672N8A9</accession>
<keyword evidence="4" id="KW-1133">Transmembrane helix</keyword>
<reference evidence="6" key="2">
    <citation type="submission" date="2025-09" db="UniProtKB">
        <authorList>
            <consortium name="Ensembl"/>
        </authorList>
    </citation>
    <scope>IDENTIFICATION</scope>
</reference>
<dbReference type="GO" id="GO:0008474">
    <property type="term" value="F:palmitoyl-(protein) hydrolase activity"/>
    <property type="evidence" value="ECO:0007669"/>
    <property type="project" value="UniProtKB-EC"/>
</dbReference>
<organism evidence="6 7">
    <name type="scientific">Sinocyclocheilus grahami</name>
    <name type="common">Dianchi golden-line fish</name>
    <name type="synonym">Barbus grahami</name>
    <dbReference type="NCBI Taxonomy" id="75366"/>
    <lineage>
        <taxon>Eukaryota</taxon>
        <taxon>Metazoa</taxon>
        <taxon>Chordata</taxon>
        <taxon>Craniata</taxon>
        <taxon>Vertebrata</taxon>
        <taxon>Euteleostomi</taxon>
        <taxon>Actinopterygii</taxon>
        <taxon>Neopterygii</taxon>
        <taxon>Teleostei</taxon>
        <taxon>Ostariophysi</taxon>
        <taxon>Cypriniformes</taxon>
        <taxon>Cyprinidae</taxon>
        <taxon>Cyprininae</taxon>
        <taxon>Sinocyclocheilus</taxon>
    </lineage>
</organism>
<name>A0A672N8A9_SINGR</name>
<dbReference type="Ensembl" id="ENSSGRT00000047402.1">
    <property type="protein sequence ID" value="ENSSGRP00000044272.1"/>
    <property type="gene ID" value="ENSSGRG00000023810.1"/>
</dbReference>
<evidence type="ECO:0000256" key="3">
    <source>
        <dbReference type="ARBA" id="ARBA00022801"/>
    </source>
</evidence>
<evidence type="ECO:0000313" key="6">
    <source>
        <dbReference type="Ensembl" id="ENSSGRP00000044272.1"/>
    </source>
</evidence>
<dbReference type="Gene3D" id="3.40.50.1820">
    <property type="entry name" value="alpha/beta hydrolase"/>
    <property type="match status" value="1"/>
</dbReference>
<evidence type="ECO:0000256" key="4">
    <source>
        <dbReference type="SAM" id="Phobius"/>
    </source>
</evidence>
<dbReference type="EC" id="3.1.2.22" evidence="2"/>
<evidence type="ECO:0000313" key="7">
    <source>
        <dbReference type="Proteomes" id="UP000472262"/>
    </source>
</evidence>
<dbReference type="InterPro" id="IPR003140">
    <property type="entry name" value="PLipase/COase/thioEstase"/>
</dbReference>
<dbReference type="InterPro" id="IPR050565">
    <property type="entry name" value="LYPA1-2/EST-like"/>
</dbReference>
<dbReference type="InParanoid" id="A0A672N8A9"/>
<keyword evidence="4" id="KW-0472">Membrane</keyword>
<dbReference type="PANTHER" id="PTHR10655">
    <property type="entry name" value="LYSOPHOSPHOLIPASE-RELATED"/>
    <property type="match status" value="1"/>
</dbReference>
<dbReference type="GO" id="GO:0052689">
    <property type="term" value="F:carboxylic ester hydrolase activity"/>
    <property type="evidence" value="ECO:0007669"/>
    <property type="project" value="TreeGrafter"/>
</dbReference>
<dbReference type="Pfam" id="PF02230">
    <property type="entry name" value="Abhydrolase_2"/>
    <property type="match status" value="1"/>
</dbReference>
<dbReference type="AlphaFoldDB" id="A0A672N8A9"/>
<keyword evidence="3" id="KW-0378">Hydrolase</keyword>
<keyword evidence="4" id="KW-0812">Transmembrane</keyword>
<keyword evidence="7" id="KW-1185">Reference proteome</keyword>
<proteinExistence type="inferred from homology"/>
<feature type="domain" description="Phospholipase/carboxylesterase/thioesterase" evidence="5">
    <location>
        <begin position="25"/>
        <end position="95"/>
    </location>
</feature>
<protein>
    <recommendedName>
        <fullName evidence="2">palmitoyl-protein hydrolase</fullName>
        <ecNumber evidence="2">3.1.2.22</ecNumber>
    </recommendedName>
</protein>